<proteinExistence type="predicted"/>
<evidence type="ECO:0000256" key="1">
    <source>
        <dbReference type="SAM" id="SignalP"/>
    </source>
</evidence>
<organism evidence="3 4">
    <name type="scientific">Guyparkeria halophila</name>
    <dbReference type="NCBI Taxonomy" id="47960"/>
    <lineage>
        <taxon>Bacteria</taxon>
        <taxon>Pseudomonadati</taxon>
        <taxon>Pseudomonadota</taxon>
        <taxon>Gammaproteobacteria</taxon>
        <taxon>Chromatiales</taxon>
        <taxon>Thioalkalibacteraceae</taxon>
        <taxon>Guyparkeria</taxon>
    </lineage>
</organism>
<protein>
    <recommendedName>
        <fullName evidence="2">DUF7424 domain-containing protein</fullName>
    </recommendedName>
</protein>
<gene>
    <name evidence="3" type="ORF">GM160_03310</name>
</gene>
<feature type="signal peptide" evidence="1">
    <location>
        <begin position="1"/>
        <end position="19"/>
    </location>
</feature>
<name>A0A6I6CXB7_9GAMM</name>
<feature type="domain" description="DUF7424" evidence="2">
    <location>
        <begin position="24"/>
        <end position="209"/>
    </location>
</feature>
<feature type="chain" id="PRO_5026142160" description="DUF7424 domain-containing protein" evidence="1">
    <location>
        <begin position="20"/>
        <end position="219"/>
    </location>
</feature>
<dbReference type="Proteomes" id="UP000427716">
    <property type="component" value="Chromosome"/>
</dbReference>
<evidence type="ECO:0000259" key="2">
    <source>
        <dbReference type="Pfam" id="PF24199"/>
    </source>
</evidence>
<sequence>MKKTRSLKLAALAATIGLAGCDIDVTSQIYAEDAFAEENLPFPAEMRIEIPSCGSDQRPQFERDVIAAFSQPSEAKVVGCEEEGMDSMLRISFMGEMATKVSRADVVIFRGRSEQTGNVLLTADLNDNFQNRIEGIFDKNSQRLEFDDISMRFVLNNDTRSNISFFVNEGWVDGQPVQAAQGTLKPRRSADIRSTAVVSDGMLRNGFPFVMQIGRSADE</sequence>
<dbReference type="InterPro" id="IPR055847">
    <property type="entry name" value="DUF7424"/>
</dbReference>
<keyword evidence="1" id="KW-0732">Signal</keyword>
<dbReference type="PROSITE" id="PS51257">
    <property type="entry name" value="PROKAR_LIPOPROTEIN"/>
    <property type="match status" value="1"/>
</dbReference>
<keyword evidence="4" id="KW-1185">Reference proteome</keyword>
<dbReference type="AlphaFoldDB" id="A0A6I6CXB7"/>
<dbReference type="EMBL" id="CP046415">
    <property type="protein sequence ID" value="QGT78000.1"/>
    <property type="molecule type" value="Genomic_DNA"/>
</dbReference>
<dbReference type="KEGG" id="ghl:GM160_03310"/>
<reference evidence="3 4" key="1">
    <citation type="submission" date="2019-11" db="EMBL/GenBank/DDBJ databases">
        <authorList>
            <person name="Zhang J."/>
            <person name="Sun C."/>
        </authorList>
    </citation>
    <scope>NUCLEOTIDE SEQUENCE [LARGE SCALE GENOMIC DNA]</scope>
    <source>
        <strain evidence="4">sp2</strain>
    </source>
</reference>
<dbReference type="RefSeq" id="WP_156228081.1">
    <property type="nucleotide sequence ID" value="NZ_CP046415.1"/>
</dbReference>
<evidence type="ECO:0000313" key="4">
    <source>
        <dbReference type="Proteomes" id="UP000427716"/>
    </source>
</evidence>
<dbReference type="Pfam" id="PF24199">
    <property type="entry name" value="DUF7424"/>
    <property type="match status" value="1"/>
</dbReference>
<evidence type="ECO:0000313" key="3">
    <source>
        <dbReference type="EMBL" id="QGT78000.1"/>
    </source>
</evidence>
<accession>A0A6I6CXB7</accession>